<sequence>MRIIERHEVRDVLDAKWVLVYGGRMLKRWTSERLRGNLKGLMPRAPKTPKFLTGRM</sequence>
<reference evidence="1 2" key="1">
    <citation type="submission" date="2021-08" db="EMBL/GenBank/DDBJ databases">
        <title>Thermococcus onnuriiensis IOH2.</title>
        <authorList>
            <person name="Park Y.-J."/>
        </authorList>
    </citation>
    <scope>NUCLEOTIDE SEQUENCE [LARGE SCALE GENOMIC DNA]</scope>
    <source>
        <strain evidence="1 2">IOH2</strain>
    </source>
</reference>
<protein>
    <submittedName>
        <fullName evidence="1">Uncharacterized protein</fullName>
    </submittedName>
</protein>
<evidence type="ECO:0000313" key="2">
    <source>
        <dbReference type="Proteomes" id="UP001056425"/>
    </source>
</evidence>
<dbReference type="AlphaFoldDB" id="A0A9E7SDC5"/>
<evidence type="ECO:0000313" key="1">
    <source>
        <dbReference type="EMBL" id="USH00686.1"/>
    </source>
</evidence>
<organism evidence="1 2">
    <name type="scientific">Thermococcus argininiproducens</name>
    <dbReference type="NCBI Taxonomy" id="2866384"/>
    <lineage>
        <taxon>Archaea</taxon>
        <taxon>Methanobacteriati</taxon>
        <taxon>Methanobacteriota</taxon>
        <taxon>Thermococci</taxon>
        <taxon>Thermococcales</taxon>
        <taxon>Thermococcaceae</taxon>
        <taxon>Thermococcus</taxon>
    </lineage>
</organism>
<gene>
    <name evidence="1" type="ORF">K1720_04415</name>
</gene>
<dbReference type="RefSeq" id="WP_251950236.1">
    <property type="nucleotide sequence ID" value="NZ_CP080572.1"/>
</dbReference>
<dbReference type="Proteomes" id="UP001056425">
    <property type="component" value="Chromosome"/>
</dbReference>
<proteinExistence type="predicted"/>
<dbReference type="KEGG" id="thei:K1720_04415"/>
<name>A0A9E7SDC5_9EURY</name>
<keyword evidence="2" id="KW-1185">Reference proteome</keyword>
<accession>A0A9E7SDC5</accession>
<dbReference type="EMBL" id="CP080572">
    <property type="protein sequence ID" value="USH00686.1"/>
    <property type="molecule type" value="Genomic_DNA"/>
</dbReference>
<dbReference type="GeneID" id="72777562"/>